<evidence type="ECO:0000313" key="2">
    <source>
        <dbReference type="EMBL" id="EKX36521.1"/>
    </source>
</evidence>
<reference evidence="3" key="3">
    <citation type="submission" date="2015-06" db="UniProtKB">
        <authorList>
            <consortium name="EnsemblProtists"/>
        </authorList>
    </citation>
    <scope>IDENTIFICATION</scope>
</reference>
<dbReference type="HOGENOM" id="CLU_1743991_0_0_1"/>
<reference evidence="2 4" key="1">
    <citation type="journal article" date="2012" name="Nature">
        <title>Algal genomes reveal evolutionary mosaicism and the fate of nucleomorphs.</title>
        <authorList>
            <consortium name="DOE Joint Genome Institute"/>
            <person name="Curtis B.A."/>
            <person name="Tanifuji G."/>
            <person name="Burki F."/>
            <person name="Gruber A."/>
            <person name="Irimia M."/>
            <person name="Maruyama S."/>
            <person name="Arias M.C."/>
            <person name="Ball S.G."/>
            <person name="Gile G.H."/>
            <person name="Hirakawa Y."/>
            <person name="Hopkins J.F."/>
            <person name="Kuo A."/>
            <person name="Rensing S.A."/>
            <person name="Schmutz J."/>
            <person name="Symeonidi A."/>
            <person name="Elias M."/>
            <person name="Eveleigh R.J."/>
            <person name="Herman E.K."/>
            <person name="Klute M.J."/>
            <person name="Nakayama T."/>
            <person name="Obornik M."/>
            <person name="Reyes-Prieto A."/>
            <person name="Armbrust E.V."/>
            <person name="Aves S.J."/>
            <person name="Beiko R.G."/>
            <person name="Coutinho P."/>
            <person name="Dacks J.B."/>
            <person name="Durnford D.G."/>
            <person name="Fast N.M."/>
            <person name="Green B.R."/>
            <person name="Grisdale C.J."/>
            <person name="Hempel F."/>
            <person name="Henrissat B."/>
            <person name="Hoppner M.P."/>
            <person name="Ishida K."/>
            <person name="Kim E."/>
            <person name="Koreny L."/>
            <person name="Kroth P.G."/>
            <person name="Liu Y."/>
            <person name="Malik S.B."/>
            <person name="Maier U.G."/>
            <person name="McRose D."/>
            <person name="Mock T."/>
            <person name="Neilson J.A."/>
            <person name="Onodera N.T."/>
            <person name="Poole A.M."/>
            <person name="Pritham E.J."/>
            <person name="Richards T.A."/>
            <person name="Rocap G."/>
            <person name="Roy S.W."/>
            <person name="Sarai C."/>
            <person name="Schaack S."/>
            <person name="Shirato S."/>
            <person name="Slamovits C.H."/>
            <person name="Spencer D.F."/>
            <person name="Suzuki S."/>
            <person name="Worden A.Z."/>
            <person name="Zauner S."/>
            <person name="Barry K."/>
            <person name="Bell C."/>
            <person name="Bharti A.K."/>
            <person name="Crow J.A."/>
            <person name="Grimwood J."/>
            <person name="Kramer R."/>
            <person name="Lindquist E."/>
            <person name="Lucas S."/>
            <person name="Salamov A."/>
            <person name="McFadden G.I."/>
            <person name="Lane C.E."/>
            <person name="Keeling P.J."/>
            <person name="Gray M.W."/>
            <person name="Grigoriev I.V."/>
            <person name="Archibald J.M."/>
        </authorList>
    </citation>
    <scope>NUCLEOTIDE SEQUENCE</scope>
    <source>
        <strain evidence="2 4">CCMP2712</strain>
    </source>
</reference>
<dbReference type="AlphaFoldDB" id="L1IJV7"/>
<accession>L1IJV7</accession>
<name>L1IJV7_GUITC</name>
<evidence type="ECO:0000313" key="4">
    <source>
        <dbReference type="Proteomes" id="UP000011087"/>
    </source>
</evidence>
<dbReference type="KEGG" id="gtt:GUITHDRAFT_145689"/>
<evidence type="ECO:0000313" key="3">
    <source>
        <dbReference type="EnsemblProtists" id="EKX36521"/>
    </source>
</evidence>
<dbReference type="Proteomes" id="UP000011087">
    <property type="component" value="Unassembled WGS sequence"/>
</dbReference>
<reference evidence="4" key="2">
    <citation type="submission" date="2012-11" db="EMBL/GenBank/DDBJ databases">
        <authorList>
            <person name="Kuo A."/>
            <person name="Curtis B.A."/>
            <person name="Tanifuji G."/>
            <person name="Burki F."/>
            <person name="Gruber A."/>
            <person name="Irimia M."/>
            <person name="Maruyama S."/>
            <person name="Arias M.C."/>
            <person name="Ball S.G."/>
            <person name="Gile G.H."/>
            <person name="Hirakawa Y."/>
            <person name="Hopkins J.F."/>
            <person name="Rensing S.A."/>
            <person name="Schmutz J."/>
            <person name="Symeonidi A."/>
            <person name="Elias M."/>
            <person name="Eveleigh R.J."/>
            <person name="Herman E.K."/>
            <person name="Klute M.J."/>
            <person name="Nakayama T."/>
            <person name="Obornik M."/>
            <person name="Reyes-Prieto A."/>
            <person name="Armbrust E.V."/>
            <person name="Aves S.J."/>
            <person name="Beiko R.G."/>
            <person name="Coutinho P."/>
            <person name="Dacks J.B."/>
            <person name="Durnford D.G."/>
            <person name="Fast N.M."/>
            <person name="Green B.R."/>
            <person name="Grisdale C."/>
            <person name="Hempe F."/>
            <person name="Henrissat B."/>
            <person name="Hoppner M.P."/>
            <person name="Ishida K.-I."/>
            <person name="Kim E."/>
            <person name="Koreny L."/>
            <person name="Kroth P.G."/>
            <person name="Liu Y."/>
            <person name="Malik S.-B."/>
            <person name="Maier U.G."/>
            <person name="McRose D."/>
            <person name="Mock T."/>
            <person name="Neilson J.A."/>
            <person name="Onodera N.T."/>
            <person name="Poole A.M."/>
            <person name="Pritham E.J."/>
            <person name="Richards T.A."/>
            <person name="Rocap G."/>
            <person name="Roy S.W."/>
            <person name="Sarai C."/>
            <person name="Schaack S."/>
            <person name="Shirato S."/>
            <person name="Slamovits C.H."/>
            <person name="Spencer D.F."/>
            <person name="Suzuki S."/>
            <person name="Worden A.Z."/>
            <person name="Zauner S."/>
            <person name="Barry K."/>
            <person name="Bell C."/>
            <person name="Bharti A.K."/>
            <person name="Crow J.A."/>
            <person name="Grimwood J."/>
            <person name="Kramer R."/>
            <person name="Lindquist E."/>
            <person name="Lucas S."/>
            <person name="Salamov A."/>
            <person name="McFadden G.I."/>
            <person name="Lane C.E."/>
            <person name="Keeling P.J."/>
            <person name="Gray M.W."/>
            <person name="Grigoriev I.V."/>
            <person name="Archibald J.M."/>
        </authorList>
    </citation>
    <scope>NUCLEOTIDE SEQUENCE</scope>
    <source>
        <strain evidence="4">CCMP2712</strain>
    </source>
</reference>
<dbReference type="EMBL" id="JH993072">
    <property type="protein sequence ID" value="EKX36521.1"/>
    <property type="molecule type" value="Genomic_DNA"/>
</dbReference>
<organism evidence="2">
    <name type="scientific">Guillardia theta (strain CCMP2712)</name>
    <name type="common">Cryptophyte</name>
    <dbReference type="NCBI Taxonomy" id="905079"/>
    <lineage>
        <taxon>Eukaryota</taxon>
        <taxon>Cryptophyceae</taxon>
        <taxon>Pyrenomonadales</taxon>
        <taxon>Geminigeraceae</taxon>
        <taxon>Guillardia</taxon>
    </lineage>
</organism>
<dbReference type="PaxDb" id="55529-EKX36521"/>
<evidence type="ECO:0000256" key="1">
    <source>
        <dbReference type="SAM" id="MobiDB-lite"/>
    </source>
</evidence>
<gene>
    <name evidence="2" type="ORF">GUITHDRAFT_145689</name>
</gene>
<feature type="region of interest" description="Disordered" evidence="1">
    <location>
        <begin position="109"/>
        <end position="150"/>
    </location>
</feature>
<feature type="compositionally biased region" description="Basic and acidic residues" evidence="1">
    <location>
        <begin position="141"/>
        <end position="150"/>
    </location>
</feature>
<keyword evidence="4" id="KW-1185">Reference proteome</keyword>
<dbReference type="RefSeq" id="XP_005823501.1">
    <property type="nucleotide sequence ID" value="XM_005823444.1"/>
</dbReference>
<sequence length="150" mass="16462">MQPVPMHLKLALCAWRQQGWRSKGQGVQAKESRYDEFFSNLDEGRHVARSVSDVLPVAGSRYLAGDRWNVRASADKTRHGDAKLTHITAYAMLPALQGARGNHVHRMEEEENAGHAHGGSISLDNGLTNRHLPSGCVGGGRGEEGRRRMG</sequence>
<protein>
    <submittedName>
        <fullName evidence="2 3">Uncharacterized protein</fullName>
    </submittedName>
</protein>
<proteinExistence type="predicted"/>
<dbReference type="EnsemblProtists" id="EKX36521">
    <property type="protein sequence ID" value="EKX36521"/>
    <property type="gene ID" value="GUITHDRAFT_145689"/>
</dbReference>
<dbReference type="GeneID" id="17293243"/>